<keyword evidence="3 9" id="KW-0813">Transport</keyword>
<keyword evidence="8 9" id="KW-0472">Membrane</keyword>
<dbReference type="PANTHER" id="PTHR30413">
    <property type="entry name" value="INNER MEMBRANE TRANSPORT PERMEASE"/>
    <property type="match status" value="1"/>
</dbReference>
<keyword evidence="7 9" id="KW-1133">Transmembrane helix</keyword>
<feature type="transmembrane region" description="Helical" evidence="9">
    <location>
        <begin position="213"/>
        <end position="231"/>
    </location>
</feature>
<evidence type="ECO:0000313" key="12">
    <source>
        <dbReference type="Proteomes" id="UP000253083"/>
    </source>
</evidence>
<evidence type="ECO:0000256" key="2">
    <source>
        <dbReference type="ARBA" id="ARBA00007783"/>
    </source>
</evidence>
<feature type="transmembrane region" description="Helical" evidence="9">
    <location>
        <begin position="56"/>
        <end position="80"/>
    </location>
</feature>
<sequence>MIVRDIKVRYKQTVMGIAWAVIQPLTMMLIFTLIFGKLAKIPSDGFPYPIFVFSGMLAWNFFSTSVSSAGVSLVGSANLISKVYFPRIIVPIASIGVSLVDFLIGSFILLVLMLFYSQPLSWNLLYLPFFLTGLMVASIGVGSWLAAITVTYRDFRFVIPFMLQVWMYVTPVIYPISSIPEMWRWVLYLNPMYAWINGIRACFLGQQFDVTGMMVSSVLSILIFMLGIFYFDKAQRRFADII</sequence>
<protein>
    <recommendedName>
        <fullName evidence="9">Transport permease protein</fullName>
    </recommendedName>
</protein>
<dbReference type="EMBL" id="QNRT01000004">
    <property type="protein sequence ID" value="RBP49176.1"/>
    <property type="molecule type" value="Genomic_DNA"/>
</dbReference>
<evidence type="ECO:0000256" key="4">
    <source>
        <dbReference type="ARBA" id="ARBA00022475"/>
    </source>
</evidence>
<feature type="transmembrane region" description="Helical" evidence="9">
    <location>
        <begin position="129"/>
        <end position="150"/>
    </location>
</feature>
<dbReference type="GO" id="GO:0140359">
    <property type="term" value="F:ABC-type transporter activity"/>
    <property type="evidence" value="ECO:0007669"/>
    <property type="project" value="InterPro"/>
</dbReference>
<gene>
    <name evidence="11" type="ORF">DFR28_104102</name>
</gene>
<dbReference type="PROSITE" id="PS51012">
    <property type="entry name" value="ABC_TM2"/>
    <property type="match status" value="1"/>
</dbReference>
<keyword evidence="4 9" id="KW-1003">Cell membrane</keyword>
<dbReference type="GO" id="GO:0015920">
    <property type="term" value="P:lipopolysaccharide transport"/>
    <property type="evidence" value="ECO:0007669"/>
    <property type="project" value="TreeGrafter"/>
</dbReference>
<dbReference type="InterPro" id="IPR047817">
    <property type="entry name" value="ABC2_TM_bact-type"/>
</dbReference>
<name>A0A395JGX8_9GAMM</name>
<comment type="caution">
    <text evidence="11">The sequence shown here is derived from an EMBL/GenBank/DDBJ whole genome shotgun (WGS) entry which is preliminary data.</text>
</comment>
<feature type="transmembrane region" description="Helical" evidence="9">
    <location>
        <begin position="157"/>
        <end position="177"/>
    </location>
</feature>
<keyword evidence="5" id="KW-0997">Cell inner membrane</keyword>
<dbReference type="InParanoid" id="A0A395JGX8"/>
<evidence type="ECO:0000259" key="10">
    <source>
        <dbReference type="PROSITE" id="PS51012"/>
    </source>
</evidence>
<feature type="transmembrane region" description="Helical" evidence="9">
    <location>
        <begin position="12"/>
        <end position="36"/>
    </location>
</feature>
<organism evidence="11 12">
    <name type="scientific">Arenicella xantha</name>
    <dbReference type="NCBI Taxonomy" id="644221"/>
    <lineage>
        <taxon>Bacteria</taxon>
        <taxon>Pseudomonadati</taxon>
        <taxon>Pseudomonadota</taxon>
        <taxon>Gammaproteobacteria</taxon>
        <taxon>Arenicellales</taxon>
        <taxon>Arenicellaceae</taxon>
        <taxon>Arenicella</taxon>
    </lineage>
</organism>
<dbReference type="GO" id="GO:0043190">
    <property type="term" value="C:ATP-binding cassette (ABC) transporter complex"/>
    <property type="evidence" value="ECO:0007669"/>
    <property type="project" value="InterPro"/>
</dbReference>
<dbReference type="InterPro" id="IPR000412">
    <property type="entry name" value="ABC_2_transport"/>
</dbReference>
<keyword evidence="12" id="KW-1185">Reference proteome</keyword>
<comment type="similarity">
    <text evidence="2 9">Belongs to the ABC-2 integral membrane protein family.</text>
</comment>
<evidence type="ECO:0000256" key="8">
    <source>
        <dbReference type="ARBA" id="ARBA00023136"/>
    </source>
</evidence>
<evidence type="ECO:0000313" key="11">
    <source>
        <dbReference type="EMBL" id="RBP49176.1"/>
    </source>
</evidence>
<evidence type="ECO:0000256" key="1">
    <source>
        <dbReference type="ARBA" id="ARBA00004429"/>
    </source>
</evidence>
<reference evidence="11 12" key="1">
    <citation type="submission" date="2018-06" db="EMBL/GenBank/DDBJ databases">
        <title>Genomic Encyclopedia of Type Strains, Phase IV (KMG-IV): sequencing the most valuable type-strain genomes for metagenomic binning, comparative biology and taxonomic classification.</title>
        <authorList>
            <person name="Goeker M."/>
        </authorList>
    </citation>
    <scope>NUCLEOTIDE SEQUENCE [LARGE SCALE GENOMIC DNA]</scope>
    <source>
        <strain evidence="11 12">DSM 24032</strain>
    </source>
</reference>
<dbReference type="AlphaFoldDB" id="A0A395JGX8"/>
<accession>A0A395JGX8</accession>
<evidence type="ECO:0000256" key="9">
    <source>
        <dbReference type="RuleBase" id="RU361157"/>
    </source>
</evidence>
<proteinExistence type="inferred from homology"/>
<dbReference type="InterPro" id="IPR013525">
    <property type="entry name" value="ABC2_TM"/>
</dbReference>
<dbReference type="Pfam" id="PF01061">
    <property type="entry name" value="ABC2_membrane"/>
    <property type="match status" value="1"/>
</dbReference>
<feature type="transmembrane region" description="Helical" evidence="9">
    <location>
        <begin position="92"/>
        <end position="117"/>
    </location>
</feature>
<dbReference type="OrthoDB" id="9786910at2"/>
<evidence type="ECO:0000256" key="3">
    <source>
        <dbReference type="ARBA" id="ARBA00022448"/>
    </source>
</evidence>
<comment type="subcellular location">
    <subcellularLocation>
        <location evidence="1 9">Cell inner membrane</location>
        <topology evidence="1 9">Multi-pass membrane protein</topology>
    </subcellularLocation>
</comment>
<dbReference type="PRINTS" id="PR00164">
    <property type="entry name" value="ABC2TRNSPORT"/>
</dbReference>
<dbReference type="Proteomes" id="UP000253083">
    <property type="component" value="Unassembled WGS sequence"/>
</dbReference>
<dbReference type="PANTHER" id="PTHR30413:SF8">
    <property type="entry name" value="TRANSPORT PERMEASE PROTEIN"/>
    <property type="match status" value="1"/>
</dbReference>
<evidence type="ECO:0000256" key="7">
    <source>
        <dbReference type="ARBA" id="ARBA00022989"/>
    </source>
</evidence>
<evidence type="ECO:0000256" key="5">
    <source>
        <dbReference type="ARBA" id="ARBA00022519"/>
    </source>
</evidence>
<keyword evidence="6 9" id="KW-0812">Transmembrane</keyword>
<feature type="domain" description="ABC transmembrane type-2" evidence="10">
    <location>
        <begin position="15"/>
        <end position="234"/>
    </location>
</feature>
<evidence type="ECO:0000256" key="6">
    <source>
        <dbReference type="ARBA" id="ARBA00022692"/>
    </source>
</evidence>